<dbReference type="GO" id="GO:0015679">
    <property type="term" value="P:plasma membrane copper ion transport"/>
    <property type="evidence" value="ECO:0007669"/>
    <property type="project" value="TreeGrafter"/>
</dbReference>
<feature type="transmembrane region" description="Helical" evidence="2">
    <location>
        <begin position="35"/>
        <end position="54"/>
    </location>
</feature>
<dbReference type="EMBL" id="MSCP01000002">
    <property type="protein sequence ID" value="PQJ87312.1"/>
    <property type="molecule type" value="Genomic_DNA"/>
</dbReference>
<evidence type="ECO:0000256" key="2">
    <source>
        <dbReference type="SAM" id="Phobius"/>
    </source>
</evidence>
<keyword evidence="2" id="KW-0472">Membrane</keyword>
<dbReference type="Proteomes" id="UP001156660">
    <property type="component" value="Unassembled WGS sequence"/>
</dbReference>
<dbReference type="Gene3D" id="2.40.50.100">
    <property type="match status" value="1"/>
</dbReference>
<dbReference type="Gene3D" id="1.10.287.470">
    <property type="entry name" value="Helix hairpin bin"/>
    <property type="match status" value="1"/>
</dbReference>
<evidence type="ECO:0000313" key="5">
    <source>
        <dbReference type="Proteomes" id="UP000239273"/>
    </source>
</evidence>
<dbReference type="RefSeq" id="WP_105063862.1">
    <property type="nucleotide sequence ID" value="NZ_BSOU01000008.1"/>
</dbReference>
<evidence type="ECO:0000313" key="3">
    <source>
        <dbReference type="EMBL" id="GLR76160.1"/>
    </source>
</evidence>
<evidence type="ECO:0000313" key="4">
    <source>
        <dbReference type="EMBL" id="PQJ87312.1"/>
    </source>
</evidence>
<evidence type="ECO:0000313" key="6">
    <source>
        <dbReference type="Proteomes" id="UP001156660"/>
    </source>
</evidence>
<reference evidence="6" key="3">
    <citation type="journal article" date="2019" name="Int. J. Syst. Evol. Microbiol.">
        <title>The Global Catalogue of Microorganisms (GCM) 10K type strain sequencing project: providing services to taxonomists for standard genome sequencing and annotation.</title>
        <authorList>
            <consortium name="The Broad Institute Genomics Platform"/>
            <consortium name="The Broad Institute Genome Sequencing Center for Infectious Disease"/>
            <person name="Wu L."/>
            <person name="Ma J."/>
        </authorList>
    </citation>
    <scope>NUCLEOTIDE SEQUENCE [LARGE SCALE GENOMIC DNA]</scope>
    <source>
        <strain evidence="6">NBRC 105001</strain>
    </source>
</reference>
<dbReference type="InterPro" id="IPR051909">
    <property type="entry name" value="MFP_Cation_Efflux"/>
</dbReference>
<name>A0A2S7X856_9GAMM</name>
<dbReference type="AlphaFoldDB" id="A0A2S7X856"/>
<dbReference type="Gene3D" id="2.40.30.170">
    <property type="match status" value="1"/>
</dbReference>
<comment type="caution">
    <text evidence="4">The sequence shown here is derived from an EMBL/GenBank/DDBJ whole genome shotgun (WGS) entry which is preliminary data.</text>
</comment>
<reference evidence="4 5" key="2">
    <citation type="submission" date="2016-12" db="EMBL/GenBank/DDBJ databases">
        <title>Diversity of luminous bacteria.</title>
        <authorList>
            <person name="Yoshizawa S."/>
            <person name="Kogure K."/>
        </authorList>
    </citation>
    <scope>NUCLEOTIDE SEQUENCE [LARGE SCALE GENOMIC DNA]</scope>
    <source>
        <strain evidence="4 5">NBRC 105001</strain>
    </source>
</reference>
<gene>
    <name evidence="4" type="ORF">BTO23_14430</name>
    <name evidence="3" type="ORF">GCM10007855_30350</name>
</gene>
<sequence>MKVKFHLEKNKQPKTENGMKVVYGNAKRGGYRIRWYSILALVLSPLFVMLYLFFQEYILTIAPGIITSNPVILTAPQDGLVVEINAKEGGDVFENENVLYLEDKVLNEDISFLRNELQNVVKSKVTTKDDFKPYLLAINNARLNLIKITKIKEKYDGYIKEGKVSQVDYAAIIGMYSSAQNLMTNADIELRQAKINEHQLNLAGGIAQVIRGLNQELVTKLSQYNALNIRSPLDGNILEINAVVGQRVKKGDDLVTVSSKLEPFVIVYLEPKYIDKATEGASVTITLPNRKRLKGHVYLAIETTSKLPAQLAKPFEGPKALLKVKVMFNEKLEANSWVEGMPVNVSF</sequence>
<accession>A0A2S7X856</accession>
<dbReference type="Proteomes" id="UP000239273">
    <property type="component" value="Unassembled WGS sequence"/>
</dbReference>
<dbReference type="GO" id="GO:0030313">
    <property type="term" value="C:cell envelope"/>
    <property type="evidence" value="ECO:0007669"/>
    <property type="project" value="TreeGrafter"/>
</dbReference>
<dbReference type="OrthoDB" id="3084at2"/>
<protein>
    <submittedName>
        <fullName evidence="4">Permease</fullName>
    </submittedName>
</protein>
<reference evidence="3" key="4">
    <citation type="submission" date="2023-01" db="EMBL/GenBank/DDBJ databases">
        <title>Draft genome sequence of Aliivibrio sifiae strain NBRC 105001.</title>
        <authorList>
            <person name="Sun Q."/>
            <person name="Mori K."/>
        </authorList>
    </citation>
    <scope>NUCLEOTIDE SEQUENCE</scope>
    <source>
        <strain evidence="3">NBRC 105001</strain>
    </source>
</reference>
<dbReference type="PANTHER" id="PTHR30097:SF4">
    <property type="entry name" value="SLR6042 PROTEIN"/>
    <property type="match status" value="1"/>
</dbReference>
<reference evidence="3" key="1">
    <citation type="journal article" date="2014" name="Int. J. Syst. Evol. Microbiol.">
        <title>Complete genome of a new Firmicutes species belonging to the dominant human colonic microbiota ('Ruminococcus bicirculans') reveals two chromosomes and a selective capacity to utilize plant glucans.</title>
        <authorList>
            <consortium name="NISC Comparative Sequencing Program"/>
            <person name="Wegmann U."/>
            <person name="Louis P."/>
            <person name="Goesmann A."/>
            <person name="Henrissat B."/>
            <person name="Duncan S.H."/>
            <person name="Flint H.J."/>
        </authorList>
    </citation>
    <scope>NUCLEOTIDE SEQUENCE</scope>
    <source>
        <strain evidence="3">NBRC 105001</strain>
    </source>
</reference>
<proteinExistence type="predicted"/>
<dbReference type="GO" id="GO:0060003">
    <property type="term" value="P:copper ion export"/>
    <property type="evidence" value="ECO:0007669"/>
    <property type="project" value="TreeGrafter"/>
</dbReference>
<dbReference type="PANTHER" id="PTHR30097">
    <property type="entry name" value="CATION EFFLUX SYSTEM PROTEIN CUSB"/>
    <property type="match status" value="1"/>
</dbReference>
<organism evidence="4 5">
    <name type="scientific">Aliivibrio sifiae</name>
    <dbReference type="NCBI Taxonomy" id="566293"/>
    <lineage>
        <taxon>Bacteria</taxon>
        <taxon>Pseudomonadati</taxon>
        <taxon>Pseudomonadota</taxon>
        <taxon>Gammaproteobacteria</taxon>
        <taxon>Vibrionales</taxon>
        <taxon>Vibrionaceae</taxon>
        <taxon>Aliivibrio</taxon>
    </lineage>
</organism>
<keyword evidence="1" id="KW-0813">Transport</keyword>
<evidence type="ECO:0000256" key="1">
    <source>
        <dbReference type="ARBA" id="ARBA00022448"/>
    </source>
</evidence>
<dbReference type="EMBL" id="BSOU01000008">
    <property type="protein sequence ID" value="GLR76160.1"/>
    <property type="molecule type" value="Genomic_DNA"/>
</dbReference>
<keyword evidence="6" id="KW-1185">Reference proteome</keyword>
<keyword evidence="2" id="KW-0812">Transmembrane</keyword>
<keyword evidence="2" id="KW-1133">Transmembrane helix</keyword>